<gene>
    <name evidence="2" type="ORF">NITMOv2_2440</name>
</gene>
<sequence>MIGQREAGVYVVLHMKPLRWLSAAICALVLPACAPPKPILYPNTHYQQVGEAGAEQDIAQCSDMAKEAGAKPGQGKAGQMAGGTVAGGAIGSAAGAVGGAVVGHAGRGAMIGAAGGAAGGLLRGLFRRSPPSEAYKQFVSRCLRERGYDPVGWE</sequence>
<feature type="domain" description="Glycine-zipper-containing OmpA-like membrane" evidence="1">
    <location>
        <begin position="82"/>
        <end position="124"/>
    </location>
</feature>
<reference evidence="2 3" key="1">
    <citation type="journal article" date="2015" name="Proc. Natl. Acad. Sci. U.S.A.">
        <title>Expanded metabolic versatility of ubiquitous nitrite-oxidizing bacteria from the genus Nitrospira.</title>
        <authorList>
            <person name="Koch H."/>
            <person name="Lucker S."/>
            <person name="Albertsen M."/>
            <person name="Kitzinger K."/>
            <person name="Herbold C."/>
            <person name="Spieck E."/>
            <person name="Nielsen P.H."/>
            <person name="Wagner M."/>
            <person name="Daims H."/>
        </authorList>
    </citation>
    <scope>NUCLEOTIDE SEQUENCE [LARGE SCALE GENOMIC DNA]</scope>
    <source>
        <strain evidence="2 3">NSP M-1</strain>
    </source>
</reference>
<organism evidence="2 3">
    <name type="scientific">Nitrospira moscoviensis</name>
    <dbReference type="NCBI Taxonomy" id="42253"/>
    <lineage>
        <taxon>Bacteria</taxon>
        <taxon>Pseudomonadati</taxon>
        <taxon>Nitrospirota</taxon>
        <taxon>Nitrospiria</taxon>
        <taxon>Nitrospirales</taxon>
        <taxon>Nitrospiraceae</taxon>
        <taxon>Nitrospira</taxon>
    </lineage>
</organism>
<protein>
    <recommendedName>
        <fullName evidence="1">Glycine-zipper-containing OmpA-like membrane domain-containing protein</fullName>
    </recommendedName>
</protein>
<dbReference type="InterPro" id="IPR025693">
    <property type="entry name" value="Gly-zipper_OmpA-like_dom"/>
</dbReference>
<dbReference type="PATRIC" id="fig|42253.5.peg.2405"/>
<dbReference type="EMBL" id="CP011801">
    <property type="protein sequence ID" value="ALA58853.1"/>
    <property type="molecule type" value="Genomic_DNA"/>
</dbReference>
<name>A0A0K2GD29_NITMO</name>
<evidence type="ECO:0000259" key="1">
    <source>
        <dbReference type="Pfam" id="PF13436"/>
    </source>
</evidence>
<dbReference type="Proteomes" id="UP000069205">
    <property type="component" value="Chromosome"/>
</dbReference>
<proteinExistence type="predicted"/>
<evidence type="ECO:0000313" key="2">
    <source>
        <dbReference type="EMBL" id="ALA58853.1"/>
    </source>
</evidence>
<dbReference type="Pfam" id="PF13436">
    <property type="entry name" value="Gly-zipper_OmpA"/>
    <property type="match status" value="1"/>
</dbReference>
<keyword evidence="3" id="KW-1185">Reference proteome</keyword>
<dbReference type="AlphaFoldDB" id="A0A0K2GD29"/>
<accession>A0A0K2GD29</accession>
<evidence type="ECO:0000313" key="3">
    <source>
        <dbReference type="Proteomes" id="UP000069205"/>
    </source>
</evidence>
<dbReference type="KEGG" id="nmv:NITMOv2_2440"/>
<dbReference type="STRING" id="42253.NITMOv2_2440"/>